<dbReference type="EMBL" id="PVNL01000104">
    <property type="protein sequence ID" value="PRQ04013.1"/>
    <property type="molecule type" value="Genomic_DNA"/>
</dbReference>
<gene>
    <name evidence="1" type="ORF">ENSA7_51240</name>
</gene>
<protein>
    <submittedName>
        <fullName evidence="1">Uncharacterized protein</fullName>
    </submittedName>
</protein>
<evidence type="ECO:0000313" key="2">
    <source>
        <dbReference type="Proteomes" id="UP000238823"/>
    </source>
</evidence>
<sequence length="289" mass="31197">MGDCALDSAWRAYVFEYDWATLLALEPGVLAILSHDVRTNRLTLECGQPRTTAWEVSARAEQPLNVQPVAAARSPEGSIVVADLLGDLHVFTGANCELRASSRHFTNNAKVLELRWFRAPHSQVLCLTTVAAVPAMLLECAPWPVEEGGAFELAKGGWLFDPDIFLEQDVRIEGQRFGVAQVGHLSFSATGPSFTPLTRLPEPFAPRLVTASRSPGGAIQVLYTSDSSTLTALTLDPAQLAWREQAATDLGDGEIVALHSIPADEHSTAVIVSRVGEDARVLMLRSESG</sequence>
<proteinExistence type="predicted"/>
<dbReference type="Proteomes" id="UP000238823">
    <property type="component" value="Unassembled WGS sequence"/>
</dbReference>
<dbReference type="AlphaFoldDB" id="A0A2S9YFX3"/>
<reference evidence="1 2" key="1">
    <citation type="submission" date="2018-03" db="EMBL/GenBank/DDBJ databases">
        <title>Draft Genome Sequences of the Obligatory Marine Myxobacteria Enhygromyxa salina SWB007.</title>
        <authorList>
            <person name="Poehlein A."/>
            <person name="Moghaddam J.A."/>
            <person name="Harms H."/>
            <person name="Alanjari M."/>
            <person name="Koenig G.M."/>
            <person name="Daniel R."/>
            <person name="Schaeberle T.F."/>
        </authorList>
    </citation>
    <scope>NUCLEOTIDE SEQUENCE [LARGE SCALE GENOMIC DNA]</scope>
    <source>
        <strain evidence="1 2">SWB007</strain>
    </source>
</reference>
<accession>A0A2S9YFX3</accession>
<name>A0A2S9YFX3_9BACT</name>
<dbReference type="RefSeq" id="WP_146158136.1">
    <property type="nucleotide sequence ID" value="NZ_PVNL01000104.1"/>
</dbReference>
<organism evidence="1 2">
    <name type="scientific">Enhygromyxa salina</name>
    <dbReference type="NCBI Taxonomy" id="215803"/>
    <lineage>
        <taxon>Bacteria</taxon>
        <taxon>Pseudomonadati</taxon>
        <taxon>Myxococcota</taxon>
        <taxon>Polyangia</taxon>
        <taxon>Nannocystales</taxon>
        <taxon>Nannocystaceae</taxon>
        <taxon>Enhygromyxa</taxon>
    </lineage>
</organism>
<evidence type="ECO:0000313" key="1">
    <source>
        <dbReference type="EMBL" id="PRQ04013.1"/>
    </source>
</evidence>
<comment type="caution">
    <text evidence="1">The sequence shown here is derived from an EMBL/GenBank/DDBJ whole genome shotgun (WGS) entry which is preliminary data.</text>
</comment>